<dbReference type="EMBL" id="MFJJ01000027">
    <property type="protein sequence ID" value="OGG14094.1"/>
    <property type="molecule type" value="Genomic_DNA"/>
</dbReference>
<sequence>MRNLVRWSIIVVLLFRLLPIQAFAAQPRGIYAVYPINDPADYSSGIVDQLLGNSAVSGIALRERWMHLEPSDGSYQFTSIDEVIAKASRVQKTVQLILVPGFFSPSWLLSKLPSCEDGWKTTCGKTDFSIPYGPDSRGANTLQPLPLPWNPTYKQYWQRFLGEVARRYNSNPTIVSVAIAGPTSVSAEMSLPNDDETEKEKWKKLLQLFYPTNDYQKSNKAIIEEWQEAIVYYDTIFRDKTIILTEGSGLLKFAQGDQKRAKEEIVRLFLSAAYKNNTKGMQTSGMKACRNFEAGIGKVKELTSQGVVGGAQFNSSATNNPTSMGCTDTNVCGREGKTLCETTPSHSCCSLSPSQAVANVLSVFFSETDQAQAFGVPKGSAHMSYLQVYKDDILFANNNSSVQEQLGKAWSALLGTSSFPSSTSFPTPAQSTDTSGDLTGDGVTNIFDYALFVGVFGKTGTPGFSPADVNRDGAVTIADFVALIQLFFAQWHT</sequence>
<dbReference type="PROSITE" id="PS00018">
    <property type="entry name" value="EF_HAND_1"/>
    <property type="match status" value="1"/>
</dbReference>
<dbReference type="InterPro" id="IPR013529">
    <property type="entry name" value="Glyco_hydro_42_N"/>
</dbReference>
<dbReference type="SUPFAM" id="SSF51445">
    <property type="entry name" value="(Trans)glycosidases"/>
    <property type="match status" value="1"/>
</dbReference>
<dbReference type="GO" id="GO:0000272">
    <property type="term" value="P:polysaccharide catabolic process"/>
    <property type="evidence" value="ECO:0007669"/>
    <property type="project" value="InterPro"/>
</dbReference>
<evidence type="ECO:0000313" key="5">
    <source>
        <dbReference type="EMBL" id="OGG14094.1"/>
    </source>
</evidence>
<reference evidence="5 6" key="1">
    <citation type="journal article" date="2016" name="Nat. Commun.">
        <title>Thousands of microbial genomes shed light on interconnected biogeochemical processes in an aquifer system.</title>
        <authorList>
            <person name="Anantharaman K."/>
            <person name="Brown C.T."/>
            <person name="Hug L.A."/>
            <person name="Sharon I."/>
            <person name="Castelle C.J."/>
            <person name="Probst A.J."/>
            <person name="Thomas B.C."/>
            <person name="Singh A."/>
            <person name="Wilkins M.J."/>
            <person name="Karaoz U."/>
            <person name="Brodie E.L."/>
            <person name="Williams K.H."/>
            <person name="Hubbard S.S."/>
            <person name="Banfield J.F."/>
        </authorList>
    </citation>
    <scope>NUCLEOTIDE SEQUENCE [LARGE SCALE GENOMIC DNA]</scope>
</reference>
<evidence type="ECO:0000256" key="1">
    <source>
        <dbReference type="ARBA" id="ARBA00022801"/>
    </source>
</evidence>
<keyword evidence="3" id="KW-0732">Signal</keyword>
<evidence type="ECO:0000313" key="6">
    <source>
        <dbReference type="Proteomes" id="UP000177416"/>
    </source>
</evidence>
<dbReference type="GO" id="GO:0009341">
    <property type="term" value="C:beta-galactosidase complex"/>
    <property type="evidence" value="ECO:0007669"/>
    <property type="project" value="InterPro"/>
</dbReference>
<dbReference type="SUPFAM" id="SSF63446">
    <property type="entry name" value="Type I dockerin domain"/>
    <property type="match status" value="1"/>
</dbReference>
<name>A0A1F5ZP32_9BACT</name>
<dbReference type="Pfam" id="PF00404">
    <property type="entry name" value="Dockerin_1"/>
    <property type="match status" value="1"/>
</dbReference>
<comment type="caution">
    <text evidence="5">The sequence shown here is derived from an EMBL/GenBank/DDBJ whole genome shotgun (WGS) entry which is preliminary data.</text>
</comment>
<dbReference type="GO" id="GO:0004565">
    <property type="term" value="F:beta-galactosidase activity"/>
    <property type="evidence" value="ECO:0007669"/>
    <property type="project" value="InterPro"/>
</dbReference>
<dbReference type="Gene3D" id="3.20.20.80">
    <property type="entry name" value="Glycosidases"/>
    <property type="match status" value="1"/>
</dbReference>
<dbReference type="AlphaFoldDB" id="A0A1F5ZP32"/>
<feature type="signal peptide" evidence="3">
    <location>
        <begin position="1"/>
        <end position="24"/>
    </location>
</feature>
<proteinExistence type="predicted"/>
<dbReference type="InterPro" id="IPR036439">
    <property type="entry name" value="Dockerin_dom_sf"/>
</dbReference>
<dbReference type="CDD" id="cd14254">
    <property type="entry name" value="Dockerin_II"/>
    <property type="match status" value="1"/>
</dbReference>
<accession>A0A1F5ZP32</accession>
<dbReference type="Pfam" id="PF02449">
    <property type="entry name" value="Glyco_hydro_42"/>
    <property type="match status" value="1"/>
</dbReference>
<feature type="chain" id="PRO_5009522876" description="Glycoside hydrolase family 42 N-terminal domain-containing protein" evidence="3">
    <location>
        <begin position="25"/>
        <end position="493"/>
    </location>
</feature>
<dbReference type="InterPro" id="IPR018247">
    <property type="entry name" value="EF_Hand_1_Ca_BS"/>
</dbReference>
<protein>
    <recommendedName>
        <fullName evidence="4">Glycoside hydrolase family 42 N-terminal domain-containing protein</fullName>
    </recommendedName>
</protein>
<evidence type="ECO:0000256" key="2">
    <source>
        <dbReference type="ARBA" id="ARBA00023295"/>
    </source>
</evidence>
<gene>
    <name evidence="5" type="ORF">A2875_03885</name>
</gene>
<keyword evidence="2" id="KW-0326">Glycosidase</keyword>
<organism evidence="5 6">
    <name type="scientific">Candidatus Gottesmanbacteria bacterium RIFCSPHIGHO2_01_FULL_46_14</name>
    <dbReference type="NCBI Taxonomy" id="1798380"/>
    <lineage>
        <taxon>Bacteria</taxon>
        <taxon>Candidatus Gottesmaniibacteriota</taxon>
    </lineage>
</organism>
<dbReference type="Proteomes" id="UP000177416">
    <property type="component" value="Unassembled WGS sequence"/>
</dbReference>
<dbReference type="InterPro" id="IPR017853">
    <property type="entry name" value="GH"/>
</dbReference>
<evidence type="ECO:0000256" key="3">
    <source>
        <dbReference type="SAM" id="SignalP"/>
    </source>
</evidence>
<keyword evidence="1" id="KW-0378">Hydrolase</keyword>
<dbReference type="InterPro" id="IPR002105">
    <property type="entry name" value="Dockerin_1_rpt"/>
</dbReference>
<feature type="domain" description="Glycoside hydrolase family 42 N-terminal" evidence="4">
    <location>
        <begin position="65"/>
        <end position="186"/>
    </location>
</feature>
<evidence type="ECO:0000259" key="4">
    <source>
        <dbReference type="Pfam" id="PF02449"/>
    </source>
</evidence>
<dbReference type="Gene3D" id="1.10.1330.10">
    <property type="entry name" value="Dockerin domain"/>
    <property type="match status" value="1"/>
</dbReference>